<feature type="compositionally biased region" description="Low complexity" evidence="1">
    <location>
        <begin position="113"/>
        <end position="128"/>
    </location>
</feature>
<evidence type="ECO:0000313" key="2">
    <source>
        <dbReference type="EMBL" id="KIM85111.1"/>
    </source>
</evidence>
<dbReference type="Proteomes" id="UP000054166">
    <property type="component" value="Unassembled WGS sequence"/>
</dbReference>
<name>A0A0C3G3H7_PILCF</name>
<dbReference type="EMBL" id="KN832986">
    <property type="protein sequence ID" value="KIM85111.1"/>
    <property type="molecule type" value="Genomic_DNA"/>
</dbReference>
<dbReference type="AlphaFoldDB" id="A0A0C3G3H7"/>
<feature type="region of interest" description="Disordered" evidence="1">
    <location>
        <begin position="108"/>
        <end position="129"/>
    </location>
</feature>
<protein>
    <submittedName>
        <fullName evidence="2">Uncharacterized protein</fullName>
    </submittedName>
</protein>
<reference evidence="2 3" key="1">
    <citation type="submission" date="2014-04" db="EMBL/GenBank/DDBJ databases">
        <authorList>
            <consortium name="DOE Joint Genome Institute"/>
            <person name="Kuo A."/>
            <person name="Tarkka M."/>
            <person name="Buscot F."/>
            <person name="Kohler A."/>
            <person name="Nagy L.G."/>
            <person name="Floudas D."/>
            <person name="Copeland A."/>
            <person name="Barry K.W."/>
            <person name="Cichocki N."/>
            <person name="Veneault-Fourrey C."/>
            <person name="LaButti K."/>
            <person name="Lindquist E.A."/>
            <person name="Lipzen A."/>
            <person name="Lundell T."/>
            <person name="Morin E."/>
            <person name="Murat C."/>
            <person name="Sun H."/>
            <person name="Tunlid A."/>
            <person name="Henrissat B."/>
            <person name="Grigoriev I.V."/>
            <person name="Hibbett D.S."/>
            <person name="Martin F."/>
            <person name="Nordberg H.P."/>
            <person name="Cantor M.N."/>
            <person name="Hua S.X."/>
        </authorList>
    </citation>
    <scope>NUCLEOTIDE SEQUENCE [LARGE SCALE GENOMIC DNA]</scope>
    <source>
        <strain evidence="2 3">F 1598</strain>
    </source>
</reference>
<dbReference type="InParanoid" id="A0A0C3G3H7"/>
<accession>A0A0C3G3H7</accession>
<feature type="region of interest" description="Disordered" evidence="1">
    <location>
        <begin position="71"/>
        <end position="91"/>
    </location>
</feature>
<evidence type="ECO:0000256" key="1">
    <source>
        <dbReference type="SAM" id="MobiDB-lite"/>
    </source>
</evidence>
<proteinExistence type="predicted"/>
<dbReference type="HOGENOM" id="CLU_1038681_0_0_1"/>
<reference evidence="3" key="2">
    <citation type="submission" date="2015-01" db="EMBL/GenBank/DDBJ databases">
        <title>Evolutionary Origins and Diversification of the Mycorrhizal Mutualists.</title>
        <authorList>
            <consortium name="DOE Joint Genome Institute"/>
            <consortium name="Mycorrhizal Genomics Consortium"/>
            <person name="Kohler A."/>
            <person name="Kuo A."/>
            <person name="Nagy L.G."/>
            <person name="Floudas D."/>
            <person name="Copeland A."/>
            <person name="Barry K.W."/>
            <person name="Cichocki N."/>
            <person name="Veneault-Fourrey C."/>
            <person name="LaButti K."/>
            <person name="Lindquist E.A."/>
            <person name="Lipzen A."/>
            <person name="Lundell T."/>
            <person name="Morin E."/>
            <person name="Murat C."/>
            <person name="Riley R."/>
            <person name="Ohm R."/>
            <person name="Sun H."/>
            <person name="Tunlid A."/>
            <person name="Henrissat B."/>
            <person name="Grigoriev I.V."/>
            <person name="Hibbett D.S."/>
            <person name="Martin F."/>
        </authorList>
    </citation>
    <scope>NUCLEOTIDE SEQUENCE [LARGE SCALE GENOMIC DNA]</scope>
    <source>
        <strain evidence="3">F 1598</strain>
    </source>
</reference>
<dbReference type="OrthoDB" id="2635882at2759"/>
<evidence type="ECO:0000313" key="3">
    <source>
        <dbReference type="Proteomes" id="UP000054166"/>
    </source>
</evidence>
<organism evidence="2 3">
    <name type="scientific">Piloderma croceum (strain F 1598)</name>
    <dbReference type="NCBI Taxonomy" id="765440"/>
    <lineage>
        <taxon>Eukaryota</taxon>
        <taxon>Fungi</taxon>
        <taxon>Dikarya</taxon>
        <taxon>Basidiomycota</taxon>
        <taxon>Agaricomycotina</taxon>
        <taxon>Agaricomycetes</taxon>
        <taxon>Agaricomycetidae</taxon>
        <taxon>Atheliales</taxon>
        <taxon>Atheliaceae</taxon>
        <taxon>Piloderma</taxon>
    </lineage>
</organism>
<keyword evidence="3" id="KW-1185">Reference proteome</keyword>
<sequence length="268" mass="29578">MSRSERPASAVGGDYSNLFHWGLRAVSSHRRSMSAPVLGDLQSSSAALRSSLRASFWNRLIDPELEDSTSSWADVSSAAGSDSSSESWTEDSDVWGFKDAPLRLGLSRHSNRDSSVSPPSKLVPLDPLAASPRPTSTSFFIDLSESSSTNSAPSFLQNDQDESFLCLSASSESVPLHTYRHPISIQTMSLSSRRSSVFTPVEKIDADCWLRGLDFESPSEFKWDVLPQSAVDGEAYHYDGAEDDWRQFHADWIRDDKQIPFSPPISPL</sequence>
<gene>
    <name evidence="2" type="ORF">PILCRDRAFT_817969</name>
</gene>
<feature type="compositionally biased region" description="Low complexity" evidence="1">
    <location>
        <begin position="71"/>
        <end position="87"/>
    </location>
</feature>